<name>A0A1V9YJ37_ACHHY</name>
<dbReference type="AlphaFoldDB" id="A0A1V9YJ37"/>
<feature type="region of interest" description="Disordered" evidence="1">
    <location>
        <begin position="1"/>
        <end position="21"/>
    </location>
</feature>
<gene>
    <name evidence="3" type="ORF">ACHHYP_11490</name>
</gene>
<keyword evidence="2" id="KW-0812">Transmembrane</keyword>
<keyword evidence="2" id="KW-1133">Transmembrane helix</keyword>
<dbReference type="EMBL" id="JNBR01001610">
    <property type="protein sequence ID" value="OQR85722.1"/>
    <property type="molecule type" value="Genomic_DNA"/>
</dbReference>
<comment type="caution">
    <text evidence="3">The sequence shown here is derived from an EMBL/GenBank/DDBJ whole genome shotgun (WGS) entry which is preliminary data.</text>
</comment>
<dbReference type="Proteomes" id="UP000243579">
    <property type="component" value="Unassembled WGS sequence"/>
</dbReference>
<evidence type="ECO:0000313" key="3">
    <source>
        <dbReference type="EMBL" id="OQR85722.1"/>
    </source>
</evidence>
<sequence length="236" mass="23785">MSIDASATPAPAEATAAATPATVASTPVVVPETSAVDAAKAQALAAKNQVTDSVLAATTSVTGTVAAWKSEVTTAVSGQVEAAKELTGATRTSIKRAGVLVWSTVKQPLAEVVQVIRDANSDKGTPIRSLITDARVSANDTLVSIEASTKETQATVAKSLEPVQDGLVVAKANAIKFNAFRKAYPAVVVGGAAALFGLPTLLRRGKVRGAAAAVAAAGLTAGGMFAADEVEKYLSR</sequence>
<feature type="transmembrane region" description="Helical" evidence="2">
    <location>
        <begin position="183"/>
        <end position="202"/>
    </location>
</feature>
<accession>A0A1V9YJ37</accession>
<evidence type="ECO:0000256" key="1">
    <source>
        <dbReference type="SAM" id="MobiDB-lite"/>
    </source>
</evidence>
<keyword evidence="4" id="KW-1185">Reference proteome</keyword>
<evidence type="ECO:0000256" key="2">
    <source>
        <dbReference type="SAM" id="Phobius"/>
    </source>
</evidence>
<keyword evidence="2" id="KW-0472">Membrane</keyword>
<proteinExistence type="predicted"/>
<dbReference type="OrthoDB" id="69789at2759"/>
<organism evidence="3 4">
    <name type="scientific">Achlya hypogyna</name>
    <name type="common">Oomycete</name>
    <name type="synonym">Protoachlya hypogyna</name>
    <dbReference type="NCBI Taxonomy" id="1202772"/>
    <lineage>
        <taxon>Eukaryota</taxon>
        <taxon>Sar</taxon>
        <taxon>Stramenopiles</taxon>
        <taxon>Oomycota</taxon>
        <taxon>Saprolegniomycetes</taxon>
        <taxon>Saprolegniales</taxon>
        <taxon>Achlyaceae</taxon>
        <taxon>Achlya</taxon>
    </lineage>
</organism>
<feature type="transmembrane region" description="Helical" evidence="2">
    <location>
        <begin position="209"/>
        <end position="227"/>
    </location>
</feature>
<protein>
    <submittedName>
        <fullName evidence="3">Uncharacterized protein</fullName>
    </submittedName>
</protein>
<reference evidence="3 4" key="1">
    <citation type="journal article" date="2014" name="Genome Biol. Evol.">
        <title>The secreted proteins of Achlya hypogyna and Thraustotheca clavata identify the ancestral oomycete secretome and reveal gene acquisitions by horizontal gene transfer.</title>
        <authorList>
            <person name="Misner I."/>
            <person name="Blouin N."/>
            <person name="Leonard G."/>
            <person name="Richards T.A."/>
            <person name="Lane C.E."/>
        </authorList>
    </citation>
    <scope>NUCLEOTIDE SEQUENCE [LARGE SCALE GENOMIC DNA]</scope>
    <source>
        <strain evidence="3 4">ATCC 48635</strain>
    </source>
</reference>
<evidence type="ECO:0000313" key="4">
    <source>
        <dbReference type="Proteomes" id="UP000243579"/>
    </source>
</evidence>